<dbReference type="InterPro" id="IPR011014">
    <property type="entry name" value="MscS_channel_TM-2"/>
</dbReference>
<dbReference type="PANTHER" id="PTHR30566:SF25">
    <property type="entry name" value="INNER MEMBRANE PROTEIN"/>
    <property type="match status" value="1"/>
</dbReference>
<dbReference type="Gene3D" id="3.30.70.100">
    <property type="match status" value="1"/>
</dbReference>
<evidence type="ECO:0000256" key="5">
    <source>
        <dbReference type="ARBA" id="ARBA00022989"/>
    </source>
</evidence>
<comment type="subcellular location">
    <subcellularLocation>
        <location evidence="1">Cell membrane</location>
        <topology evidence="1">Multi-pass membrane protein</topology>
    </subcellularLocation>
</comment>
<evidence type="ECO:0000256" key="7">
    <source>
        <dbReference type="SAM" id="Phobius"/>
    </source>
</evidence>
<feature type="domain" description="Mechanosensitive ion channel MscS" evidence="8">
    <location>
        <begin position="179"/>
        <end position="246"/>
    </location>
</feature>
<sequence>MTSWLQSKFLSFTINEWFYALLIFISTYAVLLLIWKFAIRRITKFALRNPTKLGDLIVEVMRSTNQLTFALFSFLFAMHFLELNARWLTRLDYLSFLIIGIQIAIWVSKGITLWAKAKTVATDGSAENMVLTTMLSWIFKTIVWSIAVLSILANMGVNITAFVASLGVGGVAVALAVQNILSDLFASLAIGLDKPFVIGDFIIFGDVLGTVERVGLKTTHIRSLSGEQIVCGNTELLKNTIHNYKRMAERRVVFQFRVTYDTKADVVEKIPEIVKKAVAAESKARFDRAHFKGFGLSSLDFEVVYYVLDSSYNIYMDIQQSINLYLMRELESMDVSFAFPTMTLNLSKNPEIKMMLAKDALSNTLQ</sequence>
<evidence type="ECO:0000256" key="6">
    <source>
        <dbReference type="ARBA" id="ARBA00023136"/>
    </source>
</evidence>
<feature type="domain" description="Mechanosensitive ion channel transmembrane helices 2/3" evidence="10">
    <location>
        <begin position="137"/>
        <end position="178"/>
    </location>
</feature>
<reference evidence="12" key="1">
    <citation type="journal article" date="2019" name="Int. J. Syst. Evol. Microbiol.">
        <title>The Global Catalogue of Microorganisms (GCM) 10K type strain sequencing project: providing services to taxonomists for standard genome sequencing and annotation.</title>
        <authorList>
            <consortium name="The Broad Institute Genomics Platform"/>
            <consortium name="The Broad Institute Genome Sequencing Center for Infectious Disease"/>
            <person name="Wu L."/>
            <person name="Ma J."/>
        </authorList>
    </citation>
    <scope>NUCLEOTIDE SEQUENCE [LARGE SCALE GENOMIC DNA]</scope>
    <source>
        <strain evidence="12">CCUG 58412</strain>
    </source>
</reference>
<evidence type="ECO:0000313" key="12">
    <source>
        <dbReference type="Proteomes" id="UP001597128"/>
    </source>
</evidence>
<dbReference type="InterPro" id="IPR006685">
    <property type="entry name" value="MscS_channel_2nd"/>
</dbReference>
<keyword evidence="4 7" id="KW-0812">Transmembrane</keyword>
<dbReference type="Pfam" id="PF21088">
    <property type="entry name" value="MS_channel_1st"/>
    <property type="match status" value="1"/>
</dbReference>
<evidence type="ECO:0000313" key="11">
    <source>
        <dbReference type="EMBL" id="MFD0912064.1"/>
    </source>
</evidence>
<feature type="transmembrane region" description="Helical" evidence="7">
    <location>
        <begin position="17"/>
        <end position="39"/>
    </location>
</feature>
<dbReference type="InterPro" id="IPR023408">
    <property type="entry name" value="MscS_beta-dom_sf"/>
</dbReference>
<dbReference type="Pfam" id="PF21082">
    <property type="entry name" value="MS_channel_3rd"/>
    <property type="match status" value="1"/>
</dbReference>
<keyword evidence="3" id="KW-1003">Cell membrane</keyword>
<dbReference type="InterPro" id="IPR049142">
    <property type="entry name" value="MS_channel_1st"/>
</dbReference>
<comment type="similarity">
    <text evidence="2">Belongs to the MscS (TC 1.A.23) family.</text>
</comment>
<feature type="transmembrane region" description="Helical" evidence="7">
    <location>
        <begin position="93"/>
        <end position="117"/>
    </location>
</feature>
<evidence type="ECO:0000259" key="8">
    <source>
        <dbReference type="Pfam" id="PF00924"/>
    </source>
</evidence>
<gene>
    <name evidence="11" type="ORF">ACFQ1Z_00760</name>
</gene>
<feature type="transmembrane region" description="Helical" evidence="7">
    <location>
        <begin position="129"/>
        <end position="153"/>
    </location>
</feature>
<dbReference type="InterPro" id="IPR049278">
    <property type="entry name" value="MS_channel_C"/>
</dbReference>
<dbReference type="Gene3D" id="1.10.287.1260">
    <property type="match status" value="1"/>
</dbReference>
<evidence type="ECO:0000259" key="10">
    <source>
        <dbReference type="Pfam" id="PF21088"/>
    </source>
</evidence>
<dbReference type="RefSeq" id="WP_379054656.1">
    <property type="nucleotide sequence ID" value="NZ_JBHTKB010000001.1"/>
</dbReference>
<comment type="caution">
    <text evidence="11">The sequence shown here is derived from an EMBL/GenBank/DDBJ whole genome shotgun (WGS) entry which is preliminary data.</text>
</comment>
<dbReference type="InterPro" id="IPR010920">
    <property type="entry name" value="LSM_dom_sf"/>
</dbReference>
<evidence type="ECO:0000256" key="1">
    <source>
        <dbReference type="ARBA" id="ARBA00004651"/>
    </source>
</evidence>
<keyword evidence="5 7" id="KW-1133">Transmembrane helix</keyword>
<feature type="transmembrane region" description="Helical" evidence="7">
    <location>
        <begin position="159"/>
        <end position="177"/>
    </location>
</feature>
<dbReference type="InterPro" id="IPR011066">
    <property type="entry name" value="MscS_channel_C_sf"/>
</dbReference>
<dbReference type="Gene3D" id="2.30.30.60">
    <property type="match status" value="1"/>
</dbReference>
<dbReference type="PANTHER" id="PTHR30566">
    <property type="entry name" value="YNAI-RELATED MECHANOSENSITIVE ION CHANNEL"/>
    <property type="match status" value="1"/>
</dbReference>
<feature type="domain" description="Mechanosensitive ion channel MscS C-terminal" evidence="9">
    <location>
        <begin position="252"/>
        <end position="337"/>
    </location>
</feature>
<dbReference type="SUPFAM" id="SSF82689">
    <property type="entry name" value="Mechanosensitive channel protein MscS (YggB), C-terminal domain"/>
    <property type="match status" value="1"/>
</dbReference>
<evidence type="ECO:0000256" key="3">
    <source>
        <dbReference type="ARBA" id="ARBA00022475"/>
    </source>
</evidence>
<evidence type="ECO:0000259" key="9">
    <source>
        <dbReference type="Pfam" id="PF21082"/>
    </source>
</evidence>
<name>A0ABW3F2M8_9PROT</name>
<protein>
    <submittedName>
        <fullName evidence="11">Mechanosensitive ion channel family protein</fullName>
    </submittedName>
</protein>
<dbReference type="SUPFAM" id="SSF82861">
    <property type="entry name" value="Mechanosensitive channel protein MscS (YggB), transmembrane region"/>
    <property type="match status" value="1"/>
</dbReference>
<keyword evidence="12" id="KW-1185">Reference proteome</keyword>
<dbReference type="SUPFAM" id="SSF50182">
    <property type="entry name" value="Sm-like ribonucleoproteins"/>
    <property type="match status" value="1"/>
</dbReference>
<keyword evidence="6 7" id="KW-0472">Membrane</keyword>
<evidence type="ECO:0000256" key="2">
    <source>
        <dbReference type="ARBA" id="ARBA00008017"/>
    </source>
</evidence>
<dbReference type="EMBL" id="JBHTKB010000001">
    <property type="protein sequence ID" value="MFD0912064.1"/>
    <property type="molecule type" value="Genomic_DNA"/>
</dbReference>
<dbReference type="Pfam" id="PF00924">
    <property type="entry name" value="MS_channel_2nd"/>
    <property type="match status" value="1"/>
</dbReference>
<proteinExistence type="inferred from homology"/>
<accession>A0ABW3F2M8</accession>
<organism evidence="11 12">
    <name type="scientific">Methylophilus luteus</name>
    <dbReference type="NCBI Taxonomy" id="640108"/>
    <lineage>
        <taxon>Bacteria</taxon>
        <taxon>Pseudomonadati</taxon>
        <taxon>Pseudomonadota</taxon>
        <taxon>Betaproteobacteria</taxon>
        <taxon>Nitrosomonadales</taxon>
        <taxon>Methylophilaceae</taxon>
        <taxon>Methylophilus</taxon>
    </lineage>
</organism>
<evidence type="ECO:0000256" key="4">
    <source>
        <dbReference type="ARBA" id="ARBA00022692"/>
    </source>
</evidence>
<dbReference type="Proteomes" id="UP001597128">
    <property type="component" value="Unassembled WGS sequence"/>
</dbReference>